<dbReference type="KEGG" id="capn:CBG49_05420"/>
<dbReference type="Proteomes" id="UP000197007">
    <property type="component" value="Chromosome"/>
</dbReference>
<keyword evidence="2" id="KW-1185">Reference proteome</keyword>
<reference evidence="2" key="1">
    <citation type="submission" date="2017-06" db="EMBL/GenBank/DDBJ databases">
        <title>Complete genome sequence of Capnocytophaga sp. KCOM 1579 (=ChDC OS43) isolated from a human refractory periapical abscess lesion.</title>
        <authorList>
            <person name="Kook J.-K."/>
            <person name="Park S.-N."/>
            <person name="Lim Y.K."/>
            <person name="Roh H."/>
        </authorList>
    </citation>
    <scope>NUCLEOTIDE SEQUENCE [LARGE SCALE GENOMIC DNA]</scope>
    <source>
        <strain evidence="2">ChDC OS43</strain>
    </source>
</reference>
<evidence type="ECO:0000313" key="1">
    <source>
        <dbReference type="EMBL" id="ASF42560.1"/>
    </source>
</evidence>
<dbReference type="AlphaFoldDB" id="A0A1Z4BMU6"/>
<dbReference type="EMBL" id="CP022022">
    <property type="protein sequence ID" value="ASF42560.1"/>
    <property type="molecule type" value="Genomic_DNA"/>
</dbReference>
<gene>
    <name evidence="1" type="ORF">CBG49_05420</name>
</gene>
<organism evidence="1 2">
    <name type="scientific">Capnocytophaga endodontalis</name>
    <dbReference type="NCBI Taxonomy" id="2708117"/>
    <lineage>
        <taxon>Bacteria</taxon>
        <taxon>Pseudomonadati</taxon>
        <taxon>Bacteroidota</taxon>
        <taxon>Flavobacteriia</taxon>
        <taxon>Flavobacteriales</taxon>
        <taxon>Flavobacteriaceae</taxon>
        <taxon>Capnocytophaga</taxon>
    </lineage>
</organism>
<sequence>MNFFYDFFNLFFKWLRINRDLQENLGETPRCRRGASCAGGDGVGAVGEKLGGTGRNSEGMGGVRVFFGGVGGQEYELQGWGGFLGENLGGTRRNSEGMGGVRVFFGGDVSDGSGGRRWELWGLEKKRVVVGFGDGIGWLGKLIY</sequence>
<protein>
    <submittedName>
        <fullName evidence="1">Uncharacterized protein</fullName>
    </submittedName>
</protein>
<evidence type="ECO:0000313" key="2">
    <source>
        <dbReference type="Proteomes" id="UP000197007"/>
    </source>
</evidence>
<name>A0A1Z4BMU6_9FLAO</name>
<proteinExistence type="predicted"/>
<accession>A0A1Z4BMU6</accession>